<keyword evidence="1" id="KW-0812">Transmembrane</keyword>
<dbReference type="RefSeq" id="WP_020334750.1">
    <property type="nucleotide sequence ID" value="NZ_ATFJ01000032.1"/>
</dbReference>
<evidence type="ECO:0000256" key="1">
    <source>
        <dbReference type="SAM" id="Phobius"/>
    </source>
</evidence>
<evidence type="ECO:0000256" key="2">
    <source>
        <dbReference type="SAM" id="SignalP"/>
    </source>
</evidence>
<dbReference type="AlphaFoldDB" id="A0AAN0Y516"/>
<name>A0AAN0Y516_VIBNA</name>
<evidence type="ECO:0008006" key="5">
    <source>
        <dbReference type="Google" id="ProtNLM"/>
    </source>
</evidence>
<feature type="transmembrane region" description="Helical" evidence="1">
    <location>
        <begin position="308"/>
        <end position="329"/>
    </location>
</feature>
<evidence type="ECO:0000313" key="4">
    <source>
        <dbReference type="Proteomes" id="UP000092741"/>
    </source>
</evidence>
<dbReference type="KEGG" id="vna:PN96_19800"/>
<dbReference type="Pfam" id="PF13584">
    <property type="entry name" value="BatD"/>
    <property type="match status" value="1"/>
</dbReference>
<dbReference type="InterPro" id="IPR025738">
    <property type="entry name" value="BatD"/>
</dbReference>
<dbReference type="Proteomes" id="UP000092741">
    <property type="component" value="Chromosome 2"/>
</dbReference>
<feature type="signal peptide" evidence="2">
    <location>
        <begin position="1"/>
        <end position="31"/>
    </location>
</feature>
<dbReference type="EMBL" id="CP016346">
    <property type="protein sequence ID" value="ANQ14130.1"/>
    <property type="molecule type" value="Genomic_DNA"/>
</dbReference>
<protein>
    <recommendedName>
        <fullName evidence="5">Protein BatD</fullName>
    </recommendedName>
</protein>
<gene>
    <name evidence="3" type="ORF">BA890_15300</name>
</gene>
<keyword evidence="4" id="KW-1185">Reference proteome</keyword>
<dbReference type="PANTHER" id="PTHR40940:SF1">
    <property type="entry name" value="PROTEIN BATD"/>
    <property type="match status" value="1"/>
</dbReference>
<reference evidence="3 4" key="1">
    <citation type="submission" date="2016-07" db="EMBL/GenBank/DDBJ databases">
        <title>Developing Vibrio natriegens as a novel, fast-growing host for biotechnology.</title>
        <authorList>
            <person name="Weinstock M.T."/>
            <person name="Hesek E.D."/>
            <person name="Wilson C.M."/>
            <person name="Gibson D.G."/>
        </authorList>
    </citation>
    <scope>NUCLEOTIDE SEQUENCE [LARGE SCALE GENOMIC DNA]</scope>
    <source>
        <strain evidence="3 4">ATCC 14048</strain>
    </source>
</reference>
<sequence length="434" mass="49742">MIELFRRVMSRYLPCFFIVLTSFCTSGLVSAQDINQLQRNHDVEIKAWVGKATSNEENRNSPNFSVNEQVILTIEVATPRWFTGGTRVGSVEIPDVIAKQRNQLATNFTERKGGQTWSRQRWEVTLYPQVSGDFVVPPIAVWVQVSAPDGKNVSGTLYTQPIRFSASLPSGLLSDNTQWFTATHVDVNQEWETSSEPLKVGDAITRKVTITAQDSLSVLLPDLLKGESNDSYQTYLQPHQLTDTQTRGDYQSTRTEESVYVIQQGGEFSLPAYEFQWWNSETQQLESIVIEGQSFQAKHTLKSFVKAYFVWIIGLVSTLVLGFVFLLAIKRYYRSRPIPPWLNLHRLLKENRWGEARAALYRQLRVNTYELEMRHADSSDSWQKSASRMQSGERSSSLIKSMWRKIQTKQSHLKLRIPKALPQLDKLKQRDGIE</sequence>
<dbReference type="GeneID" id="70915084"/>
<keyword evidence="2" id="KW-0732">Signal</keyword>
<accession>A0AAN0Y516</accession>
<proteinExistence type="predicted"/>
<dbReference type="PANTHER" id="PTHR40940">
    <property type="entry name" value="PROTEIN BATD-RELATED"/>
    <property type="match status" value="1"/>
</dbReference>
<feature type="chain" id="PRO_5042939407" description="Protein BatD" evidence="2">
    <location>
        <begin position="32"/>
        <end position="434"/>
    </location>
</feature>
<keyword evidence="1" id="KW-1133">Transmembrane helix</keyword>
<organism evidence="3 4">
    <name type="scientific">Vibrio natriegens NBRC 15636 = ATCC 14048 = DSM 759</name>
    <dbReference type="NCBI Taxonomy" id="1219067"/>
    <lineage>
        <taxon>Bacteria</taxon>
        <taxon>Pseudomonadati</taxon>
        <taxon>Pseudomonadota</taxon>
        <taxon>Gammaproteobacteria</taxon>
        <taxon>Vibrionales</taxon>
        <taxon>Vibrionaceae</taxon>
        <taxon>Vibrio</taxon>
    </lineage>
</organism>
<evidence type="ECO:0000313" key="3">
    <source>
        <dbReference type="EMBL" id="ANQ14130.1"/>
    </source>
</evidence>
<keyword evidence="1" id="KW-0472">Membrane</keyword>